<evidence type="ECO:0000313" key="2">
    <source>
        <dbReference type="EMBL" id="KAL0366828.1"/>
    </source>
</evidence>
<dbReference type="PANTHER" id="PTHR11439:SF465">
    <property type="entry name" value="REVERSE TRANSCRIPTASE TY1_COPIA-TYPE DOMAIN-CONTAINING PROTEIN"/>
    <property type="match status" value="1"/>
</dbReference>
<dbReference type="InterPro" id="IPR013103">
    <property type="entry name" value="RVT_2"/>
</dbReference>
<evidence type="ECO:0000259" key="1">
    <source>
        <dbReference type="Pfam" id="PF07727"/>
    </source>
</evidence>
<name>A0AAW2QG81_SESRA</name>
<reference evidence="2" key="2">
    <citation type="journal article" date="2024" name="Plant">
        <title>Genomic evolution and insights into agronomic trait innovations of Sesamum species.</title>
        <authorList>
            <person name="Miao H."/>
            <person name="Wang L."/>
            <person name="Qu L."/>
            <person name="Liu H."/>
            <person name="Sun Y."/>
            <person name="Le M."/>
            <person name="Wang Q."/>
            <person name="Wei S."/>
            <person name="Zheng Y."/>
            <person name="Lin W."/>
            <person name="Duan Y."/>
            <person name="Cao H."/>
            <person name="Xiong S."/>
            <person name="Wang X."/>
            <person name="Wei L."/>
            <person name="Li C."/>
            <person name="Ma Q."/>
            <person name="Ju M."/>
            <person name="Zhao R."/>
            <person name="Li G."/>
            <person name="Mu C."/>
            <person name="Tian Q."/>
            <person name="Mei H."/>
            <person name="Zhang T."/>
            <person name="Gao T."/>
            <person name="Zhang H."/>
        </authorList>
    </citation>
    <scope>NUCLEOTIDE SEQUENCE</scope>
    <source>
        <strain evidence="2">G02</strain>
    </source>
</reference>
<dbReference type="CDD" id="cd09272">
    <property type="entry name" value="RNase_HI_RT_Ty1"/>
    <property type="match status" value="1"/>
</dbReference>
<comment type="caution">
    <text evidence="2">The sequence shown here is derived from an EMBL/GenBank/DDBJ whole genome shotgun (WGS) entry which is preliminary data.</text>
</comment>
<protein>
    <submittedName>
        <fullName evidence="2">Retrovirus-related Pol polyprotein from transposon RE1</fullName>
    </submittedName>
</protein>
<dbReference type="InterPro" id="IPR043502">
    <property type="entry name" value="DNA/RNA_pol_sf"/>
</dbReference>
<dbReference type="AlphaFoldDB" id="A0AAW2QG81"/>
<gene>
    <name evidence="2" type="ORF">Sradi_3572900</name>
</gene>
<organism evidence="2">
    <name type="scientific">Sesamum radiatum</name>
    <name type="common">Black benniseed</name>
    <dbReference type="NCBI Taxonomy" id="300843"/>
    <lineage>
        <taxon>Eukaryota</taxon>
        <taxon>Viridiplantae</taxon>
        <taxon>Streptophyta</taxon>
        <taxon>Embryophyta</taxon>
        <taxon>Tracheophyta</taxon>
        <taxon>Spermatophyta</taxon>
        <taxon>Magnoliopsida</taxon>
        <taxon>eudicotyledons</taxon>
        <taxon>Gunneridae</taxon>
        <taxon>Pentapetalae</taxon>
        <taxon>asterids</taxon>
        <taxon>lamiids</taxon>
        <taxon>Lamiales</taxon>
        <taxon>Pedaliaceae</taxon>
        <taxon>Sesamum</taxon>
    </lineage>
</organism>
<dbReference type="PANTHER" id="PTHR11439">
    <property type="entry name" value="GAG-POL-RELATED RETROTRANSPOSON"/>
    <property type="match status" value="1"/>
</dbReference>
<proteinExistence type="predicted"/>
<sequence>MAQSNTAKRDLLLRGSVSSAHFWVLHQLDVNNSFLHGYLGEEIYMTLPEGYPVQPGQSAHDHCLYVKGSGASFIALLVYVDDVLLTSPSCALITEVKTYLDRMFTIKDLGLARYFLGLQIARSASATSITQTKYVTDILQDTGLINAKAATTPLPQGIKLSATGGAVLPNPEPYRRLVGRLLYLGFTRPDISFAVQQLSQFLQRPCESHWQAALHVVRYLKGTSATGLFFPSDNSFQLQAYCDADWASCLDSSRSVTGFSVFLGTALVSWKTKKHATVPRSSAEAEYRSMGATLC</sequence>
<accession>A0AAW2QG81</accession>
<dbReference type="Pfam" id="PF07727">
    <property type="entry name" value="RVT_2"/>
    <property type="match status" value="1"/>
</dbReference>
<feature type="domain" description="Reverse transcriptase Ty1/copia-type" evidence="1">
    <location>
        <begin position="58"/>
        <end position="154"/>
    </location>
</feature>
<dbReference type="EMBL" id="JACGWJ010000015">
    <property type="protein sequence ID" value="KAL0366828.1"/>
    <property type="molecule type" value="Genomic_DNA"/>
</dbReference>
<reference evidence="2" key="1">
    <citation type="submission" date="2020-06" db="EMBL/GenBank/DDBJ databases">
        <authorList>
            <person name="Li T."/>
            <person name="Hu X."/>
            <person name="Zhang T."/>
            <person name="Song X."/>
            <person name="Zhang H."/>
            <person name="Dai N."/>
            <person name="Sheng W."/>
            <person name="Hou X."/>
            <person name="Wei L."/>
        </authorList>
    </citation>
    <scope>NUCLEOTIDE SEQUENCE</scope>
    <source>
        <strain evidence="2">G02</strain>
        <tissue evidence="2">Leaf</tissue>
    </source>
</reference>
<dbReference type="SUPFAM" id="SSF56672">
    <property type="entry name" value="DNA/RNA polymerases"/>
    <property type="match status" value="1"/>
</dbReference>